<gene>
    <name evidence="3" type="ORF">ACFP2T_09845</name>
</gene>
<protein>
    <submittedName>
        <fullName evidence="3">Uncharacterized protein</fullName>
    </submittedName>
</protein>
<comment type="caution">
    <text evidence="3">The sequence shown here is derived from an EMBL/GenBank/DDBJ whole genome shotgun (WGS) entry which is preliminary data.</text>
</comment>
<proteinExistence type="predicted"/>
<dbReference type="EMBL" id="JBHSPR010000008">
    <property type="protein sequence ID" value="MFC6016501.1"/>
    <property type="molecule type" value="Genomic_DNA"/>
</dbReference>
<accession>A0ABW1K5P3</accession>
<feature type="transmembrane region" description="Helical" evidence="2">
    <location>
        <begin position="216"/>
        <end position="235"/>
    </location>
</feature>
<reference evidence="4" key="1">
    <citation type="journal article" date="2019" name="Int. J. Syst. Evol. Microbiol.">
        <title>The Global Catalogue of Microorganisms (GCM) 10K type strain sequencing project: providing services to taxonomists for standard genome sequencing and annotation.</title>
        <authorList>
            <consortium name="The Broad Institute Genomics Platform"/>
            <consortium name="The Broad Institute Genome Sequencing Center for Infectious Disease"/>
            <person name="Wu L."/>
            <person name="Ma J."/>
        </authorList>
    </citation>
    <scope>NUCLEOTIDE SEQUENCE [LARGE SCALE GENOMIC DNA]</scope>
    <source>
        <strain evidence="4">ZS-35-S2</strain>
    </source>
</reference>
<organism evidence="3 4">
    <name type="scientific">Plantactinospora solaniradicis</name>
    <dbReference type="NCBI Taxonomy" id="1723736"/>
    <lineage>
        <taxon>Bacteria</taxon>
        <taxon>Bacillati</taxon>
        <taxon>Actinomycetota</taxon>
        <taxon>Actinomycetes</taxon>
        <taxon>Micromonosporales</taxon>
        <taxon>Micromonosporaceae</taxon>
        <taxon>Plantactinospora</taxon>
    </lineage>
</organism>
<feature type="region of interest" description="Disordered" evidence="1">
    <location>
        <begin position="1"/>
        <end position="29"/>
    </location>
</feature>
<keyword evidence="2" id="KW-0472">Membrane</keyword>
<dbReference type="Proteomes" id="UP001596203">
    <property type="component" value="Unassembled WGS sequence"/>
</dbReference>
<feature type="transmembrane region" description="Helical" evidence="2">
    <location>
        <begin position="147"/>
        <end position="167"/>
    </location>
</feature>
<evidence type="ECO:0000313" key="4">
    <source>
        <dbReference type="Proteomes" id="UP001596203"/>
    </source>
</evidence>
<feature type="compositionally biased region" description="Polar residues" evidence="1">
    <location>
        <begin position="8"/>
        <end position="25"/>
    </location>
</feature>
<keyword evidence="2" id="KW-0812">Transmembrane</keyword>
<name>A0ABW1K5P3_9ACTN</name>
<feature type="transmembrane region" description="Helical" evidence="2">
    <location>
        <begin position="179"/>
        <end position="204"/>
    </location>
</feature>
<keyword evidence="2" id="KW-1133">Transmembrane helix</keyword>
<sequence>MTDHPEQNDSSTRPTDSPPQSTGTYDRSIRELAEVTRQAEAERAEADTWYERQCAAATRAVRDAEHSVRRAEAEVAAAQEEVDGTEAEVIHLWSTLRGHLGAADRRIGEPPVPQGGAPADAEALLDGVRELLDRTRRPGELPGATRPLLAAFGVLGAAGAYALGVAARAVGARYGGDLAVAMPVLALLVTLLGPVVGLAPARVLADRRHAGLDVRAVLVVVGAGLLTTGALFALLR</sequence>
<dbReference type="RefSeq" id="WP_377419972.1">
    <property type="nucleotide sequence ID" value="NZ_JBHSPR010000008.1"/>
</dbReference>
<evidence type="ECO:0000313" key="3">
    <source>
        <dbReference type="EMBL" id="MFC6016501.1"/>
    </source>
</evidence>
<evidence type="ECO:0000256" key="2">
    <source>
        <dbReference type="SAM" id="Phobius"/>
    </source>
</evidence>
<evidence type="ECO:0000256" key="1">
    <source>
        <dbReference type="SAM" id="MobiDB-lite"/>
    </source>
</evidence>
<keyword evidence="4" id="KW-1185">Reference proteome</keyword>